<evidence type="ECO:0000313" key="9">
    <source>
        <dbReference type="EMBL" id="KAF9153591.1"/>
    </source>
</evidence>
<dbReference type="InterPro" id="IPR000587">
    <property type="entry name" value="Creatinase_N"/>
</dbReference>
<dbReference type="InterPro" id="IPR036005">
    <property type="entry name" value="Creatinase/aminopeptidase-like"/>
</dbReference>
<keyword evidence="10" id="KW-1185">Reference proteome</keyword>
<reference evidence="9" key="1">
    <citation type="journal article" date="2020" name="Fungal Divers.">
        <title>Resolving the Mortierellaceae phylogeny through synthesis of multi-gene phylogenetics and phylogenomics.</title>
        <authorList>
            <person name="Vandepol N."/>
            <person name="Liber J."/>
            <person name="Desiro A."/>
            <person name="Na H."/>
            <person name="Kennedy M."/>
            <person name="Barry K."/>
            <person name="Grigoriev I.V."/>
            <person name="Miller A.N."/>
            <person name="O'Donnell K."/>
            <person name="Stajich J.E."/>
            <person name="Bonito G."/>
        </authorList>
    </citation>
    <scope>NUCLEOTIDE SEQUENCE</scope>
    <source>
        <strain evidence="9">NRRL 6426</strain>
    </source>
</reference>
<comment type="similarity">
    <text evidence="2">Belongs to the peptidase M24B family.</text>
</comment>
<evidence type="ECO:0000256" key="1">
    <source>
        <dbReference type="ARBA" id="ARBA00001936"/>
    </source>
</evidence>
<dbReference type="Pfam" id="PF16188">
    <property type="entry name" value="Peptidase_M24_C"/>
    <property type="match status" value="1"/>
</dbReference>
<evidence type="ECO:0000259" key="8">
    <source>
        <dbReference type="Pfam" id="PF16188"/>
    </source>
</evidence>
<dbReference type="PANTHER" id="PTHR43763:SF6">
    <property type="entry name" value="XAA-PRO AMINOPEPTIDASE 1"/>
    <property type="match status" value="1"/>
</dbReference>
<dbReference type="InterPro" id="IPR029149">
    <property type="entry name" value="Creatin/AminoP/Spt16_N"/>
</dbReference>
<dbReference type="Gene3D" id="3.40.350.10">
    <property type="entry name" value="Creatinase/prolidase N-terminal domain"/>
    <property type="match status" value="2"/>
</dbReference>
<dbReference type="SUPFAM" id="SSF53092">
    <property type="entry name" value="Creatinase/prolidase N-terminal domain"/>
    <property type="match status" value="1"/>
</dbReference>
<dbReference type="GO" id="GO:0070006">
    <property type="term" value="F:metalloaminopeptidase activity"/>
    <property type="evidence" value="ECO:0007669"/>
    <property type="project" value="InterPro"/>
</dbReference>
<feature type="domain" description="Peptidase M24" evidence="6">
    <location>
        <begin position="417"/>
        <end position="634"/>
    </location>
</feature>
<evidence type="ECO:0000313" key="10">
    <source>
        <dbReference type="Proteomes" id="UP000748756"/>
    </source>
</evidence>
<dbReference type="Pfam" id="PF01321">
    <property type="entry name" value="Creatinase_N"/>
    <property type="match status" value="1"/>
</dbReference>
<dbReference type="FunFam" id="3.40.350.10:FF:000003">
    <property type="entry name" value="Xaa-pro aminopeptidase P"/>
    <property type="match status" value="1"/>
</dbReference>
<keyword evidence="4" id="KW-0378">Hydrolase</keyword>
<gene>
    <name evidence="9" type="ORF">BG015_003073</name>
</gene>
<dbReference type="Pfam" id="PF00557">
    <property type="entry name" value="Peptidase_M24"/>
    <property type="match status" value="1"/>
</dbReference>
<evidence type="ECO:0000256" key="4">
    <source>
        <dbReference type="ARBA" id="ARBA00022801"/>
    </source>
</evidence>
<feature type="domain" description="Creatinase N-terminal" evidence="7">
    <location>
        <begin position="101"/>
        <end position="241"/>
    </location>
</feature>
<dbReference type="CDD" id="cd01085">
    <property type="entry name" value="APP"/>
    <property type="match status" value="1"/>
</dbReference>
<dbReference type="Proteomes" id="UP000748756">
    <property type="component" value="Unassembled WGS sequence"/>
</dbReference>
<evidence type="ECO:0000256" key="2">
    <source>
        <dbReference type="ARBA" id="ARBA00008766"/>
    </source>
</evidence>
<dbReference type="InterPro" id="IPR032416">
    <property type="entry name" value="Peptidase_M24_C"/>
</dbReference>
<dbReference type="PANTHER" id="PTHR43763">
    <property type="entry name" value="XAA-PRO AMINOPEPTIDASE 1"/>
    <property type="match status" value="1"/>
</dbReference>
<dbReference type="FunFam" id="3.90.230.10:FF:000007">
    <property type="entry name" value="Xaa-Pro aminopeptidase P"/>
    <property type="match status" value="1"/>
</dbReference>
<dbReference type="OrthoDB" id="9995434at2759"/>
<protein>
    <recommendedName>
        <fullName evidence="11">Creatinase/aminopeptidase</fullName>
    </recommendedName>
</protein>
<evidence type="ECO:0000259" key="6">
    <source>
        <dbReference type="Pfam" id="PF00557"/>
    </source>
</evidence>
<feature type="domain" description="Peptidase M24 C-terminal" evidence="8">
    <location>
        <begin position="646"/>
        <end position="708"/>
    </location>
</feature>
<keyword evidence="5" id="KW-0464">Manganese</keyword>
<dbReference type="AlphaFoldDB" id="A0A9P5VDG7"/>
<dbReference type="Pfam" id="PF16189">
    <property type="entry name" value="Creatinase_N_2"/>
    <property type="match status" value="1"/>
</dbReference>
<organism evidence="9 10">
    <name type="scientific">Linnemannia schmuckeri</name>
    <dbReference type="NCBI Taxonomy" id="64567"/>
    <lineage>
        <taxon>Eukaryota</taxon>
        <taxon>Fungi</taxon>
        <taxon>Fungi incertae sedis</taxon>
        <taxon>Mucoromycota</taxon>
        <taxon>Mortierellomycotina</taxon>
        <taxon>Mortierellomycetes</taxon>
        <taxon>Mortierellales</taxon>
        <taxon>Mortierellaceae</taxon>
        <taxon>Linnemannia</taxon>
    </lineage>
</organism>
<dbReference type="InterPro" id="IPR000994">
    <property type="entry name" value="Pept_M24"/>
</dbReference>
<dbReference type="InterPro" id="IPR033740">
    <property type="entry name" value="Pept_M24B"/>
</dbReference>
<evidence type="ECO:0008006" key="11">
    <source>
        <dbReference type="Google" id="ProtNLM"/>
    </source>
</evidence>
<dbReference type="EMBL" id="JAAAUQ010000165">
    <property type="protein sequence ID" value="KAF9153591.1"/>
    <property type="molecule type" value="Genomic_DNA"/>
</dbReference>
<dbReference type="GO" id="GO:0046872">
    <property type="term" value="F:metal ion binding"/>
    <property type="evidence" value="ECO:0007669"/>
    <property type="project" value="UniProtKB-KW"/>
</dbReference>
<keyword evidence="3" id="KW-0479">Metal-binding</keyword>
<evidence type="ECO:0000259" key="7">
    <source>
        <dbReference type="Pfam" id="PF01321"/>
    </source>
</evidence>
<evidence type="ECO:0000256" key="3">
    <source>
        <dbReference type="ARBA" id="ARBA00022723"/>
    </source>
</evidence>
<accession>A0A9P5VDG7</accession>
<dbReference type="InterPro" id="IPR050422">
    <property type="entry name" value="X-Pro_aminopeptidase_P"/>
</dbReference>
<evidence type="ECO:0000256" key="5">
    <source>
        <dbReference type="ARBA" id="ARBA00023211"/>
    </source>
</evidence>
<sequence length="708" mass="79268">MPFIRPPAFRLPTFQRTFSSPFSNVTSTLTARSRTSRSASQPTRCISLLTQAACRQPRLVLAPTRASALLLNHSATRLWTQTNVRHFATATATIAVDTTERVQKLRELMKDPQYNVTAFVIPSEDAHQSEYVAECDERRAFISGFTGSAGLAVVSLDSAVLFTDGRYFLQASQQLDSNWTLMKSGLPDIPTWQDYLIKNLPAGSRIGIDPLVFTATDAVKLETELAKVGSSLVSVPNLVDMVWDQHQQHLHNNARPRRPARPLMMLTTATAGRTHLDKIQQLRKDLALKGVTGFVVSGLDEIAWLFNMRGSDVHCNPVFFAYATVTQDKVSLYLQKEAISEEVRVHLGPTVDIKDYETIFDDLKAKSGELKAKKEKWLLGSRTNLAMAVALGKGNTVEARSPVIDAKAIKNETELHGIRQCHLRDAAAIINYFAWLEDQLLNKKAVLDEADGAQRLQEFRAEQKGYVGLSFDTISSSGPSGAIIHYKPEKPTASQIHADQVYLCDSGGQYRDGTTDITRTLHFTQPTPHQKRCFTRVLQGHIAIDSIVFPEGTTGYLLDILSRQALWSDGLDFRHGTGHGVGAFLNVHEGPHGCGARPAYNEIPLKSGMTLTNEPGYYEDGKFGVRIENILLVRPVETRHRFGEKQYLGFEHVTFVPIQTRMMDRELLSKREVEWINRYHAECLEKVTPYLKEESLGLRWLQREAQPI</sequence>
<dbReference type="SUPFAM" id="SSF55920">
    <property type="entry name" value="Creatinase/aminopeptidase"/>
    <property type="match status" value="1"/>
</dbReference>
<comment type="cofactor">
    <cofactor evidence="1">
        <name>Mn(2+)</name>
        <dbReference type="ChEBI" id="CHEBI:29035"/>
    </cofactor>
</comment>
<dbReference type="Gene3D" id="3.90.230.10">
    <property type="entry name" value="Creatinase/methionine aminopeptidase superfamily"/>
    <property type="match status" value="1"/>
</dbReference>
<proteinExistence type="inferred from homology"/>
<dbReference type="GO" id="GO:0005737">
    <property type="term" value="C:cytoplasm"/>
    <property type="evidence" value="ECO:0007669"/>
    <property type="project" value="UniProtKB-ARBA"/>
</dbReference>
<comment type="caution">
    <text evidence="9">The sequence shown here is derived from an EMBL/GenBank/DDBJ whole genome shotgun (WGS) entry which is preliminary data.</text>
</comment>
<name>A0A9P5VDG7_9FUNG</name>